<keyword evidence="3" id="KW-1185">Reference proteome</keyword>
<gene>
    <name evidence="2" type="ORF">A2U01_0018236</name>
</gene>
<dbReference type="Proteomes" id="UP000265520">
    <property type="component" value="Unassembled WGS sequence"/>
</dbReference>
<organism evidence="2 3">
    <name type="scientific">Trifolium medium</name>
    <dbReference type="NCBI Taxonomy" id="97028"/>
    <lineage>
        <taxon>Eukaryota</taxon>
        <taxon>Viridiplantae</taxon>
        <taxon>Streptophyta</taxon>
        <taxon>Embryophyta</taxon>
        <taxon>Tracheophyta</taxon>
        <taxon>Spermatophyta</taxon>
        <taxon>Magnoliopsida</taxon>
        <taxon>eudicotyledons</taxon>
        <taxon>Gunneridae</taxon>
        <taxon>Pentapetalae</taxon>
        <taxon>rosids</taxon>
        <taxon>fabids</taxon>
        <taxon>Fabales</taxon>
        <taxon>Fabaceae</taxon>
        <taxon>Papilionoideae</taxon>
        <taxon>50 kb inversion clade</taxon>
        <taxon>NPAAA clade</taxon>
        <taxon>Hologalegina</taxon>
        <taxon>IRL clade</taxon>
        <taxon>Trifolieae</taxon>
        <taxon>Trifolium</taxon>
    </lineage>
</organism>
<dbReference type="PANTHER" id="PTHR31589:SF99">
    <property type="entry name" value="CARBOXYL-TERMINAL PEPTIDASE"/>
    <property type="match status" value="1"/>
</dbReference>
<evidence type="ECO:0000259" key="1">
    <source>
        <dbReference type="Pfam" id="PF14365"/>
    </source>
</evidence>
<dbReference type="Pfam" id="PF14365">
    <property type="entry name" value="Neprosin_AP"/>
    <property type="match status" value="1"/>
</dbReference>
<protein>
    <recommendedName>
        <fullName evidence="1">Neprosin activation peptide domain-containing protein</fullName>
    </recommendedName>
</protein>
<dbReference type="InterPro" id="IPR025521">
    <property type="entry name" value="Neprosin_propep"/>
</dbReference>
<sequence length="156" mass="17861">MEAKEYSISCKRHRKEPYFAAHHTKRQHHIVSKQASLSHHTIVSDSSHPLKTNQTFKSGAELLKLTRIRTHLKKINKPASLDGDLIDCVLTHQQPAFDHPKLKGHTPLDPPKRPKGYYKNGINVSERFQLWTDSDEACPEGTVPIRRTTEEDILRA</sequence>
<proteinExistence type="predicted"/>
<reference evidence="2 3" key="1">
    <citation type="journal article" date="2018" name="Front. Plant Sci.">
        <title>Red Clover (Trifolium pratense) and Zigzag Clover (T. medium) - A Picture of Genomic Similarities and Differences.</title>
        <authorList>
            <person name="Dluhosova J."/>
            <person name="Istvanek J."/>
            <person name="Nedelnik J."/>
            <person name="Repkova J."/>
        </authorList>
    </citation>
    <scope>NUCLEOTIDE SEQUENCE [LARGE SCALE GENOMIC DNA]</scope>
    <source>
        <strain evidence="3">cv. 10/8</strain>
        <tissue evidence="2">Leaf</tissue>
    </source>
</reference>
<feature type="non-terminal residue" evidence="2">
    <location>
        <position position="156"/>
    </location>
</feature>
<accession>A0A392NCF9</accession>
<evidence type="ECO:0000313" key="3">
    <source>
        <dbReference type="Proteomes" id="UP000265520"/>
    </source>
</evidence>
<dbReference type="PANTHER" id="PTHR31589">
    <property type="entry name" value="PROTEIN, PUTATIVE (DUF239)-RELATED-RELATED"/>
    <property type="match status" value="1"/>
</dbReference>
<dbReference type="InterPro" id="IPR053168">
    <property type="entry name" value="Glutamic_endopeptidase"/>
</dbReference>
<comment type="caution">
    <text evidence="2">The sequence shown here is derived from an EMBL/GenBank/DDBJ whole genome shotgun (WGS) entry which is preliminary data.</text>
</comment>
<dbReference type="AlphaFoldDB" id="A0A392NCF9"/>
<dbReference type="EMBL" id="LXQA010034437">
    <property type="protein sequence ID" value="MCH97243.1"/>
    <property type="molecule type" value="Genomic_DNA"/>
</dbReference>
<evidence type="ECO:0000313" key="2">
    <source>
        <dbReference type="EMBL" id="MCH97243.1"/>
    </source>
</evidence>
<feature type="domain" description="Neprosin activation peptide" evidence="1">
    <location>
        <begin position="80"/>
        <end position="156"/>
    </location>
</feature>
<name>A0A392NCF9_9FABA</name>